<comment type="caution">
    <text evidence="1">The sequence shown here is derived from an EMBL/GenBank/DDBJ whole genome shotgun (WGS) entry which is preliminary data.</text>
</comment>
<accession>A0ACB8RN23</accession>
<gene>
    <name evidence="1" type="ORF">FA95DRAFT_1561339</name>
</gene>
<sequence>MASQHAKKNVVVVGGGGAGAPLARVFSQKLDPSKHTLTLITTHEFAIHLPGAVRMTTTAEEKLEDTALIPLDKLLANGNGVIKIGRAIGVQANKGAAEGGIVTLESGETVAYDVLVLAPGSHWQGAIDFPDGGRDKAIAHINAWREKFASARHVLLVGGGAVGQEFAGEIKDFYPDTKVTIVHSEPLLLNATYPDKFRIRLANDLRARGVELVLGDVVDDPEIKSGKVATRGGKQIETDLVVLCRGGKPATEWLKGSLESDAFNEEGRLRVEPTLLVKGYKNIYAAGDVTDWKEQKQVAKYDAHNAVIVSNTLAYLAGSEPTSVYKGSTEIIVITNGRYWGLGYVDALWGIVINSFFSSLIKGRWLLVSLRRKAHGL</sequence>
<proteinExistence type="predicted"/>
<keyword evidence="2" id="KW-1185">Reference proteome</keyword>
<dbReference type="Proteomes" id="UP000814033">
    <property type="component" value="Unassembled WGS sequence"/>
</dbReference>
<evidence type="ECO:0000313" key="1">
    <source>
        <dbReference type="EMBL" id="KAI0045202.1"/>
    </source>
</evidence>
<evidence type="ECO:0000313" key="2">
    <source>
        <dbReference type="Proteomes" id="UP000814033"/>
    </source>
</evidence>
<reference evidence="1" key="1">
    <citation type="submission" date="2021-02" db="EMBL/GenBank/DDBJ databases">
        <authorList>
            <consortium name="DOE Joint Genome Institute"/>
            <person name="Ahrendt S."/>
            <person name="Looney B.P."/>
            <person name="Miyauchi S."/>
            <person name="Morin E."/>
            <person name="Drula E."/>
            <person name="Courty P.E."/>
            <person name="Chicoki N."/>
            <person name="Fauchery L."/>
            <person name="Kohler A."/>
            <person name="Kuo A."/>
            <person name="Labutti K."/>
            <person name="Pangilinan J."/>
            <person name="Lipzen A."/>
            <person name="Riley R."/>
            <person name="Andreopoulos W."/>
            <person name="He G."/>
            <person name="Johnson J."/>
            <person name="Barry K.W."/>
            <person name="Grigoriev I.V."/>
            <person name="Nagy L."/>
            <person name="Hibbett D."/>
            <person name="Henrissat B."/>
            <person name="Matheny P.B."/>
            <person name="Labbe J."/>
            <person name="Martin F."/>
        </authorList>
    </citation>
    <scope>NUCLEOTIDE SEQUENCE</scope>
    <source>
        <strain evidence="1">FP105234-sp</strain>
    </source>
</reference>
<dbReference type="EMBL" id="MU275958">
    <property type="protein sequence ID" value="KAI0045202.1"/>
    <property type="molecule type" value="Genomic_DNA"/>
</dbReference>
<organism evidence="1 2">
    <name type="scientific">Auriscalpium vulgare</name>
    <dbReference type="NCBI Taxonomy" id="40419"/>
    <lineage>
        <taxon>Eukaryota</taxon>
        <taxon>Fungi</taxon>
        <taxon>Dikarya</taxon>
        <taxon>Basidiomycota</taxon>
        <taxon>Agaricomycotina</taxon>
        <taxon>Agaricomycetes</taxon>
        <taxon>Russulales</taxon>
        <taxon>Auriscalpiaceae</taxon>
        <taxon>Auriscalpium</taxon>
    </lineage>
</organism>
<protein>
    <submittedName>
        <fullName evidence="1">FAD/NAD-P-binding domain-containing protein</fullName>
    </submittedName>
</protein>
<reference evidence="1" key="2">
    <citation type="journal article" date="2022" name="New Phytol.">
        <title>Evolutionary transition to the ectomycorrhizal habit in the genomes of a hyperdiverse lineage of mushroom-forming fungi.</title>
        <authorList>
            <person name="Looney B."/>
            <person name="Miyauchi S."/>
            <person name="Morin E."/>
            <person name="Drula E."/>
            <person name="Courty P.E."/>
            <person name="Kohler A."/>
            <person name="Kuo A."/>
            <person name="LaButti K."/>
            <person name="Pangilinan J."/>
            <person name="Lipzen A."/>
            <person name="Riley R."/>
            <person name="Andreopoulos W."/>
            <person name="He G."/>
            <person name="Johnson J."/>
            <person name="Nolan M."/>
            <person name="Tritt A."/>
            <person name="Barry K.W."/>
            <person name="Grigoriev I.V."/>
            <person name="Nagy L.G."/>
            <person name="Hibbett D."/>
            <person name="Henrissat B."/>
            <person name="Matheny P.B."/>
            <person name="Labbe J."/>
            <person name="Martin F.M."/>
        </authorList>
    </citation>
    <scope>NUCLEOTIDE SEQUENCE</scope>
    <source>
        <strain evidence="1">FP105234-sp</strain>
    </source>
</reference>
<name>A0ACB8RN23_9AGAM</name>